<dbReference type="AlphaFoldDB" id="A0A418N9M0"/>
<comment type="caution">
    <text evidence="1">The sequence shown here is derived from an EMBL/GenBank/DDBJ whole genome shotgun (WGS) entry which is preliminary data.</text>
</comment>
<dbReference type="EMBL" id="VNWL01000014">
    <property type="protein sequence ID" value="TXK03878.1"/>
    <property type="molecule type" value="Genomic_DNA"/>
</dbReference>
<dbReference type="OrthoDB" id="1165055at2"/>
<dbReference type="Proteomes" id="UP000321528">
    <property type="component" value="Unassembled WGS sequence"/>
</dbReference>
<dbReference type="Proteomes" id="UP000284189">
    <property type="component" value="Unassembled WGS sequence"/>
</dbReference>
<name>A0A418N9M0_9FLAO</name>
<keyword evidence="4" id="KW-1185">Reference proteome</keyword>
<organism evidence="1 3">
    <name type="scientific">Flagellimonas aequoris</name>
    <dbReference type="NCBI Taxonomy" id="2306997"/>
    <lineage>
        <taxon>Bacteria</taxon>
        <taxon>Pseudomonadati</taxon>
        <taxon>Bacteroidota</taxon>
        <taxon>Flavobacteriia</taxon>
        <taxon>Flavobacteriales</taxon>
        <taxon>Flavobacteriaceae</taxon>
        <taxon>Flagellimonas</taxon>
    </lineage>
</organism>
<dbReference type="EMBL" id="QXFJ01000015">
    <property type="protein sequence ID" value="RIV72105.1"/>
    <property type="molecule type" value="Genomic_DNA"/>
</dbReference>
<accession>A0A418N9M0</accession>
<protein>
    <submittedName>
        <fullName evidence="1">Uncharacterized protein</fullName>
    </submittedName>
</protein>
<proteinExistence type="predicted"/>
<reference evidence="1 3" key="1">
    <citation type="submission" date="2018-08" db="EMBL/GenBank/DDBJ databases">
        <title>Proposal of Muricauda 72 sp.nov. and Muricauda NH166 sp.nov., isolated from seawater.</title>
        <authorList>
            <person name="Cheng H."/>
            <person name="Wu Y.-H."/>
            <person name="Guo L.-L."/>
            <person name="Xu X.-W."/>
        </authorList>
    </citation>
    <scope>NUCLEOTIDE SEQUENCE [LARGE SCALE GENOMIC DNA]</scope>
    <source>
        <strain evidence="1 3">NH166</strain>
    </source>
</reference>
<reference evidence="2 4" key="2">
    <citation type="submission" date="2019-07" db="EMBL/GenBank/DDBJ databases">
        <title>Draft genome of two Muricauda strains isolated from deep sea.</title>
        <authorList>
            <person name="Sun C."/>
        </authorList>
    </citation>
    <scope>NUCLEOTIDE SEQUENCE [LARGE SCALE GENOMIC DNA]</scope>
    <source>
        <strain evidence="2 4">NH166</strain>
    </source>
</reference>
<evidence type="ECO:0000313" key="3">
    <source>
        <dbReference type="Proteomes" id="UP000284189"/>
    </source>
</evidence>
<gene>
    <name evidence="1" type="ORF">D2U88_06530</name>
    <name evidence="2" type="ORF">FQ019_06490</name>
</gene>
<evidence type="ECO:0000313" key="2">
    <source>
        <dbReference type="EMBL" id="TXK03878.1"/>
    </source>
</evidence>
<sequence length="211" mass="24878">MEHFEKKHLVTSVDLGYFENEEKPVYHFIYGSQLYETLFGVFAKFQLETVNEGESYLLKKLTILLMNYQGTINLGFTSHKLHFDGNHNVYFAVRGGRKRFKKDLNFEKPIELKKGERFPLIFNRILYPLPGFSFDIDERNSRDNSKPLKVKIPRTRIFDTEFQYRNGVDYYDKELRPGMLGFNGISMESLKNSHPFPSPRCHQSNVSLKFQ</sequence>
<evidence type="ECO:0000313" key="1">
    <source>
        <dbReference type="EMBL" id="RIV72105.1"/>
    </source>
</evidence>
<dbReference type="RefSeq" id="WP_119639486.1">
    <property type="nucleotide sequence ID" value="NZ_QXFJ01000015.1"/>
</dbReference>
<evidence type="ECO:0000313" key="4">
    <source>
        <dbReference type="Proteomes" id="UP000321528"/>
    </source>
</evidence>